<dbReference type="Proteomes" id="UP001199659">
    <property type="component" value="Chromosome"/>
</dbReference>
<sequence length="243" mass="28464">MLKIETEIVKLIVGNSDFLIEIPKSLYNSISEKNKKSQLTSIKNNEAEKIECFLRGMLYFDEKPPSKRQMEYILTISEKLNIKLNKKIFSSTSAASDFIDKYKIPFDAKVKEDELKWIEYQKSDEYKILLKVEAIIKRHIIRYSTTKKKLLANQMIIESKTLAETASAIGVTESTINKYLAEIEKIDEQVSAGISSWLVFHHTIANMMFINKESLSPSEWRDTIIRLSMHNKWYEKDWFFIEE</sequence>
<dbReference type="EMBL" id="CP087880">
    <property type="protein sequence ID" value="UGS40517.1"/>
    <property type="molecule type" value="Genomic_DNA"/>
</dbReference>
<evidence type="ECO:0000313" key="1">
    <source>
        <dbReference type="EMBL" id="UGS40507.1"/>
    </source>
</evidence>
<dbReference type="RefSeq" id="WP_231827249.1">
    <property type="nucleotide sequence ID" value="NZ_CP087880.1"/>
</dbReference>
<protein>
    <submittedName>
        <fullName evidence="2">Uncharacterized protein</fullName>
    </submittedName>
</protein>
<evidence type="ECO:0000313" key="2">
    <source>
        <dbReference type="EMBL" id="UGS40517.1"/>
    </source>
</evidence>
<reference evidence="2 3" key="1">
    <citation type="journal article" date="2022" name="Int. J. Syst. Evol. Microbiol.">
        <title>Pseudocitrobacter corydidari sp. nov., isolated from the Asian emerald cockroach Corydidarum magnifica.</title>
        <authorList>
            <person name="Guzman J."/>
            <person name="Poehlein A."/>
            <person name="Glaeser S.P."/>
            <person name="Schwengers O."/>
            <person name="Blom J."/>
            <person name="Hollensteiner J."/>
            <person name="Kampfer P."/>
            <person name="Vilcinskas A."/>
        </authorList>
    </citation>
    <scope>NUCLEOTIDE SEQUENCE [LARGE SCALE GENOMIC DNA]</scope>
    <source>
        <strain evidence="2">G163CM</strain>
    </source>
</reference>
<keyword evidence="3" id="KW-1185">Reference proteome</keyword>
<evidence type="ECO:0000313" key="3">
    <source>
        <dbReference type="Proteomes" id="UP001199659"/>
    </source>
</evidence>
<name>A0ABY3S1K1_9ENTR</name>
<gene>
    <name evidence="1" type="ORF">G163CM_12050</name>
    <name evidence="2" type="ORF">G163CM_12150</name>
</gene>
<dbReference type="EMBL" id="CP087880">
    <property type="protein sequence ID" value="UGS40507.1"/>
    <property type="molecule type" value="Genomic_DNA"/>
</dbReference>
<proteinExistence type="predicted"/>
<organism evidence="2 3">
    <name type="scientific">Pseudocitrobacter corydidari</name>
    <dbReference type="NCBI Taxonomy" id="2891570"/>
    <lineage>
        <taxon>Bacteria</taxon>
        <taxon>Pseudomonadati</taxon>
        <taxon>Pseudomonadota</taxon>
        <taxon>Gammaproteobacteria</taxon>
        <taxon>Enterobacterales</taxon>
        <taxon>Enterobacteriaceae</taxon>
        <taxon>Pseudocitrobacter</taxon>
    </lineage>
</organism>
<accession>A0ABY3S1K1</accession>